<sequence>MTVRFDDLHWALSTYAAPSVEPLTVAEAKTHLRLSSSAGEPAPSALTAALASPAAPGNVTAGAHRYLATFVTADGETEAGTVSSIVTVADAGVNGQVSLTAIPLGGSLVTARNLYRTAAGGSTYLKLAQLANNTATTYTDNIADGSLGAEAPSTNTTLDPYLTVMVKAARQMCESATSRALITQTLDLTLDRFPSSTEPIRVPRLPLVSAAITYTDEDGASQTWTAGLYSVDTSAGRILPAYGEVYPSTRTGILNAVTVRFVAGYGATSASVPSAILSAMKLLIGHWYEHRESTAAGNLNVVPQAVDALLDCYKASF</sequence>
<protein>
    <submittedName>
        <fullName evidence="1">Putative head-tail connector</fullName>
    </submittedName>
</protein>
<name>A0A6M3JPV3_9ZZZZ</name>
<dbReference type="Gene3D" id="1.10.3230.30">
    <property type="entry name" value="Phage gp6-like head-tail connector protein"/>
    <property type="match status" value="1"/>
</dbReference>
<dbReference type="AlphaFoldDB" id="A0A6M3JPV3"/>
<gene>
    <name evidence="1" type="ORF">MM415A03015_0007</name>
</gene>
<dbReference type="EMBL" id="MT141906">
    <property type="protein sequence ID" value="QJA71870.1"/>
    <property type="molecule type" value="Genomic_DNA"/>
</dbReference>
<accession>A0A6M3JPV3</accession>
<dbReference type="NCBIfam" id="TIGR02215">
    <property type="entry name" value="phage_chp_gp8"/>
    <property type="match status" value="1"/>
</dbReference>
<evidence type="ECO:0000313" key="1">
    <source>
        <dbReference type="EMBL" id="QJA71870.1"/>
    </source>
</evidence>
<dbReference type="NCBIfam" id="TIGR01560">
    <property type="entry name" value="put_DNA_pack"/>
    <property type="match status" value="1"/>
</dbReference>
<dbReference type="InterPro" id="IPR006450">
    <property type="entry name" value="Phage_HK97_gp6-like"/>
</dbReference>
<reference evidence="1" key="1">
    <citation type="submission" date="2020-03" db="EMBL/GenBank/DDBJ databases">
        <title>The deep terrestrial virosphere.</title>
        <authorList>
            <person name="Holmfeldt K."/>
            <person name="Nilsson E."/>
            <person name="Simone D."/>
            <person name="Lopez-Fernandez M."/>
            <person name="Wu X."/>
            <person name="de Brujin I."/>
            <person name="Lundin D."/>
            <person name="Andersson A."/>
            <person name="Bertilsson S."/>
            <person name="Dopson M."/>
        </authorList>
    </citation>
    <scope>NUCLEOTIDE SEQUENCE</scope>
    <source>
        <strain evidence="1">MM415A03015</strain>
    </source>
</reference>
<organism evidence="1">
    <name type="scientific">viral metagenome</name>
    <dbReference type="NCBI Taxonomy" id="1070528"/>
    <lineage>
        <taxon>unclassified sequences</taxon>
        <taxon>metagenomes</taxon>
        <taxon>organismal metagenomes</taxon>
    </lineage>
</organism>
<proteinExistence type="predicted"/>
<dbReference type="InterPro" id="IPR011738">
    <property type="entry name" value="Phage_CHP"/>
</dbReference>
<dbReference type="CDD" id="cd08054">
    <property type="entry name" value="gp6"/>
    <property type="match status" value="1"/>
</dbReference>